<sequence length="508" mass="56454">MFSLIALTFIITAPIAFSATLGDQWDSLKASLSSAEKSSTKDESLTNLQTAKNIYVDNFKNAAISVDAESDILITNAFSNTESILSTGNIEQASLNRQIIDKTIYKIAFMKMQLAITQNNSADFLSWFTVMEKKFKISENYSDINTLSDSIKSNSSLLSVNGPQITEKLLEIFKLKTVEELEEAIAALDKGDLKSAKTFTYEGLYYYRTLHPSIEENIGAESANKLLDKMESTISVTMSDKPIDVMKSEITQISEDVELIIRQYEGGDVSELGLALSGIKDRLNLVQIEYLDAVKDGKIINQEEYDETIVFLTKAIEIFNSNKLAFTELSDPTTESLEKNLADIDVLVSAKGSTDEVVTLVEKSLANITILQEFGGAVEIDILEYFDEIERLLNESKIAYRNGDADMAFDLVTSAYLDNYEFVEGPLGEVDPELVLKIEIDMREKLRNMIKNNESPDKVDAQIDMILVDLAQAKKVIPEFGTIVMLILSVAIISIIGLTAKSRLSIRV</sequence>
<keyword evidence="1" id="KW-0812">Transmembrane</keyword>
<reference evidence="2" key="1">
    <citation type="journal article" date="2011" name="PLoS ONE">
        <title>Genome of a low-salinity ammonia-oxidizing archaeon determined by single-cell and metagenomic analysis.</title>
        <authorList>
            <person name="Blainey P.C."/>
            <person name="Mosier A.C."/>
            <person name="Potanina A."/>
            <person name="Francis C.A."/>
            <person name="Quake S.R."/>
        </authorList>
    </citation>
    <scope>NUCLEOTIDE SEQUENCE [LARGE SCALE GENOMIC DNA]</scope>
    <source>
        <strain evidence="2">SFB1</strain>
    </source>
</reference>
<gene>
    <name evidence="2" type="ORF">Nlim_0276</name>
</gene>
<evidence type="ECO:0000256" key="1">
    <source>
        <dbReference type="SAM" id="Phobius"/>
    </source>
</evidence>
<keyword evidence="1" id="KW-0472">Membrane</keyword>
<protein>
    <recommendedName>
        <fullName evidence="3">PEFG-CTERM sorting domain-containing protein</fullName>
    </recommendedName>
</protein>
<accession>F3KIH8</accession>
<evidence type="ECO:0000313" key="2">
    <source>
        <dbReference type="EMBL" id="EGG42851.1"/>
    </source>
</evidence>
<organism evidence="2">
    <name type="scientific">Candidatus Nitrosarchaeum limnium SFB1</name>
    <dbReference type="NCBI Taxonomy" id="886738"/>
    <lineage>
        <taxon>Archaea</taxon>
        <taxon>Nitrososphaerota</taxon>
        <taxon>Nitrososphaeria</taxon>
        <taxon>Nitrosopumilales</taxon>
        <taxon>Nitrosopumilaceae</taxon>
        <taxon>Nitrosarchaeum</taxon>
    </lineage>
</organism>
<dbReference type="NCBIfam" id="TIGR04296">
    <property type="entry name" value="PEFG-CTERM"/>
    <property type="match status" value="1"/>
</dbReference>
<feature type="transmembrane region" description="Helical" evidence="1">
    <location>
        <begin position="480"/>
        <end position="500"/>
    </location>
</feature>
<evidence type="ECO:0008006" key="3">
    <source>
        <dbReference type="Google" id="ProtNLM"/>
    </source>
</evidence>
<keyword evidence="1" id="KW-1133">Transmembrane helix</keyword>
<proteinExistence type="predicted"/>
<dbReference type="PATRIC" id="fig|886738.10.peg.317"/>
<name>F3KIH8_9ARCH</name>
<comment type="caution">
    <text evidence="2">The sequence shown here is derived from an EMBL/GenBank/DDBJ whole genome shotgun (WGS) entry which is preliminary data.</text>
</comment>
<dbReference type="HOGENOM" id="CLU_535985_0_0_2"/>
<dbReference type="InterPro" id="IPR027560">
    <property type="entry name" value="PEFG-CTERM"/>
</dbReference>
<dbReference type="AlphaFoldDB" id="F3KIH8"/>
<dbReference type="Proteomes" id="UP000004348">
    <property type="component" value="Chromosome"/>
</dbReference>
<dbReference type="EMBL" id="AEGP01000020">
    <property type="protein sequence ID" value="EGG42851.1"/>
    <property type="molecule type" value="Genomic_DNA"/>
</dbReference>